<protein>
    <submittedName>
        <fullName evidence="1">SUF system Fe-S cluster assembly regulator</fullName>
    </submittedName>
</protein>
<dbReference type="InterPro" id="IPR036388">
    <property type="entry name" value="WH-like_DNA-bd_sf"/>
</dbReference>
<reference evidence="1 2" key="1">
    <citation type="submission" date="2018-05" db="EMBL/GenBank/DDBJ databases">
        <title>Reference genomes for bee gut microbiota database.</title>
        <authorList>
            <person name="Ellegaard K.M."/>
        </authorList>
    </citation>
    <scope>NUCLEOTIDE SEQUENCE [LARGE SCALE GENOMIC DNA]</scope>
    <source>
        <strain evidence="1 2">ESL0284</strain>
    </source>
</reference>
<accession>A0A318MXD8</accession>
<gene>
    <name evidence="1" type="ORF">DK869_05185</name>
</gene>
<dbReference type="GO" id="GO:0005829">
    <property type="term" value="C:cytosol"/>
    <property type="evidence" value="ECO:0007669"/>
    <property type="project" value="TreeGrafter"/>
</dbReference>
<dbReference type="NCBIfam" id="TIGR00738">
    <property type="entry name" value="rrf2_super"/>
    <property type="match status" value="1"/>
</dbReference>
<dbReference type="Proteomes" id="UP000247565">
    <property type="component" value="Unassembled WGS sequence"/>
</dbReference>
<dbReference type="PANTHER" id="PTHR33221">
    <property type="entry name" value="WINGED HELIX-TURN-HELIX TRANSCRIPTIONAL REGULATOR, RRF2 FAMILY"/>
    <property type="match status" value="1"/>
</dbReference>
<proteinExistence type="predicted"/>
<comment type="caution">
    <text evidence="1">The sequence shown here is derived from an EMBL/GenBank/DDBJ whole genome shotgun (WGS) entry which is preliminary data.</text>
</comment>
<dbReference type="SUPFAM" id="SSF46785">
    <property type="entry name" value="Winged helix' DNA-binding domain"/>
    <property type="match status" value="1"/>
</dbReference>
<dbReference type="Gene3D" id="1.10.10.10">
    <property type="entry name" value="Winged helix-like DNA-binding domain superfamily/Winged helix DNA-binding domain"/>
    <property type="match status" value="1"/>
</dbReference>
<dbReference type="PROSITE" id="PS51197">
    <property type="entry name" value="HTH_RRF2_2"/>
    <property type="match status" value="1"/>
</dbReference>
<dbReference type="EMBL" id="QGLT01000002">
    <property type="protein sequence ID" value="PXZ00788.1"/>
    <property type="molecule type" value="Genomic_DNA"/>
</dbReference>
<evidence type="ECO:0000313" key="1">
    <source>
        <dbReference type="EMBL" id="PXZ00788.1"/>
    </source>
</evidence>
<dbReference type="GO" id="GO:0003700">
    <property type="term" value="F:DNA-binding transcription factor activity"/>
    <property type="evidence" value="ECO:0007669"/>
    <property type="project" value="TreeGrafter"/>
</dbReference>
<organism evidence="1 2">
    <name type="scientific">Commensalibacter melissae</name>
    <dbReference type="NCBI Taxonomy" id="2070537"/>
    <lineage>
        <taxon>Bacteria</taxon>
        <taxon>Pseudomonadati</taxon>
        <taxon>Pseudomonadota</taxon>
        <taxon>Alphaproteobacteria</taxon>
        <taxon>Acetobacterales</taxon>
        <taxon>Acetobacteraceae</taxon>
    </lineage>
</organism>
<dbReference type="RefSeq" id="WP_110438929.1">
    <property type="nucleotide sequence ID" value="NZ_CP046393.1"/>
</dbReference>
<keyword evidence="2" id="KW-1185">Reference proteome</keyword>
<dbReference type="InterPro" id="IPR000944">
    <property type="entry name" value="Tscrpt_reg_Rrf2"/>
</dbReference>
<sequence length="140" mass="15753">MLKLSKLIDYATIIIISLDQYKTVVSSSTLAARTHIPEPTVAKILKMLTRASLTKSSRGPGSGYYLLNELSEISLATVVRIIEGPIKLVDCKKDDCRIENEECILYGKWEILNYQIKNVFETLTLADLKKSSARFDLNKN</sequence>
<dbReference type="PANTHER" id="PTHR33221:SF2">
    <property type="entry name" value="TRANSCRIPTIONAL REGULATOR"/>
    <property type="match status" value="1"/>
</dbReference>
<dbReference type="OrthoDB" id="9808360at2"/>
<dbReference type="Pfam" id="PF02082">
    <property type="entry name" value="Rrf2"/>
    <property type="match status" value="1"/>
</dbReference>
<dbReference type="InterPro" id="IPR036390">
    <property type="entry name" value="WH_DNA-bd_sf"/>
</dbReference>
<name>A0A318MXD8_9PROT</name>
<dbReference type="AlphaFoldDB" id="A0A318MXD8"/>
<evidence type="ECO:0000313" key="2">
    <source>
        <dbReference type="Proteomes" id="UP000247565"/>
    </source>
</evidence>